<evidence type="ECO:0000313" key="9">
    <source>
        <dbReference type="Proteomes" id="UP000008983"/>
    </source>
</evidence>
<keyword evidence="6" id="KW-0449">Lipoprotein</keyword>
<dbReference type="STRING" id="857967.G0QK36"/>
<comment type="similarity">
    <text evidence="1">Belongs to the recoverin family.</text>
</comment>
<keyword evidence="5" id="KW-0106">Calcium</keyword>
<dbReference type="SUPFAM" id="SSF47473">
    <property type="entry name" value="EF-hand"/>
    <property type="match status" value="2"/>
</dbReference>
<evidence type="ECO:0000256" key="3">
    <source>
        <dbReference type="ARBA" id="ARBA00022723"/>
    </source>
</evidence>
<dbReference type="OrthoDB" id="311768at2759"/>
<dbReference type="GO" id="GO:0005509">
    <property type="term" value="F:calcium ion binding"/>
    <property type="evidence" value="ECO:0007669"/>
    <property type="project" value="InterPro"/>
</dbReference>
<dbReference type="InterPro" id="IPR011992">
    <property type="entry name" value="EF-hand-dom_pair"/>
</dbReference>
<dbReference type="AlphaFoldDB" id="G0QK36"/>
<dbReference type="InterPro" id="IPR018247">
    <property type="entry name" value="EF_Hand_1_Ca_BS"/>
</dbReference>
<accession>G0QK36</accession>
<sequence length="398" mass="46917">MGNFLILNLNLKRGINQVNLPQQNQEIIQYLKTKNMNDLIESIELIKDYYPSNSTFNIEEFSDTFSILLGDYLDQFFILLENENNVNGKVDLYEILSIIAILSNDSFDQRLNFIFQLFDFDQSGQIEIKELVLSNQACIRGMCKIAKLEIPTLDQIETFSKQIFGNIDKDNSKAISFSEYSIWIRYNFELQDFMLSYAYVQTLENAERRLRINLVFYFQLFENITKENKVQADILEGFLKKEVLLYDEVSIQYLINVLLNTSKSQFPNIQEGIVCFESYKDVMKAWAAFEATDINGDNKLQITELKFLFYAYEGEEISEDRLLDEMQQIDKDKSEFVSKIEWLEYLCGNQNNKQKMVLRTDLKRMFNQYDKDGNGYLQKKKFMNQLELIQKNIQKCIS</sequence>
<dbReference type="InParanoid" id="G0QK36"/>
<organism evidence="8 9">
    <name type="scientific">Ichthyophthirius multifiliis</name>
    <name type="common">White spot disease agent</name>
    <name type="synonym">Ich</name>
    <dbReference type="NCBI Taxonomy" id="5932"/>
    <lineage>
        <taxon>Eukaryota</taxon>
        <taxon>Sar</taxon>
        <taxon>Alveolata</taxon>
        <taxon>Ciliophora</taxon>
        <taxon>Intramacronucleata</taxon>
        <taxon>Oligohymenophorea</taxon>
        <taxon>Hymenostomatida</taxon>
        <taxon>Ophryoglenina</taxon>
        <taxon>Ichthyophthirius</taxon>
    </lineage>
</organism>
<dbReference type="Proteomes" id="UP000008983">
    <property type="component" value="Unassembled WGS sequence"/>
</dbReference>
<gene>
    <name evidence="8" type="ORF">IMG5_012350</name>
</gene>
<dbReference type="InterPro" id="IPR028846">
    <property type="entry name" value="Recoverin"/>
</dbReference>
<feature type="domain" description="EF-hand" evidence="7">
    <location>
        <begin position="357"/>
        <end position="392"/>
    </location>
</feature>
<dbReference type="GeneID" id="14910609"/>
<dbReference type="RefSeq" id="XP_004039722.1">
    <property type="nucleotide sequence ID" value="XM_004039674.1"/>
</dbReference>
<evidence type="ECO:0000256" key="5">
    <source>
        <dbReference type="ARBA" id="ARBA00022837"/>
    </source>
</evidence>
<keyword evidence="9" id="KW-1185">Reference proteome</keyword>
<name>G0QK36_ICHMU</name>
<dbReference type="PANTHER" id="PTHR23055">
    <property type="entry name" value="CALCIUM BINDING PROTEINS"/>
    <property type="match status" value="1"/>
</dbReference>
<keyword evidence="3" id="KW-0479">Metal-binding</keyword>
<dbReference type="SMART" id="SM00054">
    <property type="entry name" value="EFh"/>
    <property type="match status" value="4"/>
</dbReference>
<dbReference type="Pfam" id="PF13499">
    <property type="entry name" value="EF-hand_7"/>
    <property type="match status" value="1"/>
</dbReference>
<dbReference type="Pfam" id="PF13202">
    <property type="entry name" value="EF-hand_5"/>
    <property type="match status" value="1"/>
</dbReference>
<evidence type="ECO:0000256" key="2">
    <source>
        <dbReference type="ARBA" id="ARBA00022707"/>
    </source>
</evidence>
<reference evidence="8 9" key="1">
    <citation type="submission" date="2011-07" db="EMBL/GenBank/DDBJ databases">
        <authorList>
            <person name="Coyne R."/>
            <person name="Brami D."/>
            <person name="Johnson J."/>
            <person name="Hostetler J."/>
            <person name="Hannick L."/>
            <person name="Clark T."/>
            <person name="Cassidy-Hanley D."/>
            <person name="Inman J."/>
        </authorList>
    </citation>
    <scope>NUCLEOTIDE SEQUENCE [LARGE SCALE GENOMIC DNA]</scope>
    <source>
        <strain evidence="8 9">G5</strain>
    </source>
</reference>
<dbReference type="eggNOG" id="ENOG502RXDP">
    <property type="taxonomic scope" value="Eukaryota"/>
</dbReference>
<protein>
    <recommendedName>
        <fullName evidence="7">EF-hand domain-containing protein</fullName>
    </recommendedName>
</protein>
<evidence type="ECO:0000256" key="1">
    <source>
        <dbReference type="ARBA" id="ARBA00006049"/>
    </source>
</evidence>
<evidence type="ECO:0000256" key="4">
    <source>
        <dbReference type="ARBA" id="ARBA00022737"/>
    </source>
</evidence>
<evidence type="ECO:0000259" key="7">
    <source>
        <dbReference type="PROSITE" id="PS50222"/>
    </source>
</evidence>
<dbReference type="InterPro" id="IPR002048">
    <property type="entry name" value="EF_hand_dom"/>
</dbReference>
<proteinExistence type="inferred from homology"/>
<dbReference type="PANTHER" id="PTHR23055:SF178">
    <property type="entry name" value="NEUROCALCIN HOMOLOG"/>
    <property type="match status" value="1"/>
</dbReference>
<feature type="domain" description="EF-hand" evidence="7">
    <location>
        <begin position="106"/>
        <end position="141"/>
    </location>
</feature>
<dbReference type="EMBL" id="GL983124">
    <property type="protein sequence ID" value="EGR34418.1"/>
    <property type="molecule type" value="Genomic_DNA"/>
</dbReference>
<dbReference type="Gene3D" id="1.10.238.10">
    <property type="entry name" value="EF-hand"/>
    <property type="match status" value="2"/>
</dbReference>
<dbReference type="PROSITE" id="PS00018">
    <property type="entry name" value="EF_HAND_1"/>
    <property type="match status" value="3"/>
</dbReference>
<evidence type="ECO:0000256" key="6">
    <source>
        <dbReference type="ARBA" id="ARBA00023288"/>
    </source>
</evidence>
<keyword evidence="4" id="KW-0677">Repeat</keyword>
<evidence type="ECO:0000313" key="8">
    <source>
        <dbReference type="EMBL" id="EGR34418.1"/>
    </source>
</evidence>
<keyword evidence="2" id="KW-0519">Myristate</keyword>
<dbReference type="OMA" id="CDADSIK"/>
<dbReference type="PROSITE" id="PS50222">
    <property type="entry name" value="EF_HAND_2"/>
    <property type="match status" value="2"/>
</dbReference>